<gene>
    <name evidence="2" type="primary">HaOG205221</name>
    <name evidence="2" type="ORF">B5X24_HaOG205221</name>
</gene>
<evidence type="ECO:0000313" key="3">
    <source>
        <dbReference type="Proteomes" id="UP000249218"/>
    </source>
</evidence>
<reference evidence="2 3" key="1">
    <citation type="journal article" date="2017" name="BMC Biol.">
        <title>Genomic innovations, transcriptional plasticity and gene loss underlying the evolution and divergence of two highly polyphagous and invasive Helicoverpa pest species.</title>
        <authorList>
            <person name="Pearce S.L."/>
            <person name="Clarke D.F."/>
            <person name="East P.D."/>
            <person name="Elfekih S."/>
            <person name="Gordon K.H."/>
            <person name="Jermiin L.S."/>
            <person name="McGaughran A."/>
            <person name="Oakeshott J.G."/>
            <person name="Papanikolaou A."/>
            <person name="Perera O.P."/>
            <person name="Rane R.V."/>
            <person name="Richards S."/>
            <person name="Tay W.T."/>
            <person name="Walsh T.K."/>
            <person name="Anderson A."/>
            <person name="Anderson C.J."/>
            <person name="Asgari S."/>
            <person name="Board P.G."/>
            <person name="Bretschneider A."/>
            <person name="Campbell P.M."/>
            <person name="Chertemps T."/>
            <person name="Christeller J.T."/>
            <person name="Coppin C.W."/>
            <person name="Downes S.J."/>
            <person name="Duan G."/>
            <person name="Farnsworth C.A."/>
            <person name="Good R.T."/>
            <person name="Han L.B."/>
            <person name="Han Y.C."/>
            <person name="Hatje K."/>
            <person name="Horne I."/>
            <person name="Huang Y.P."/>
            <person name="Hughes D.S."/>
            <person name="Jacquin-Joly E."/>
            <person name="James W."/>
            <person name="Jhangiani S."/>
            <person name="Kollmar M."/>
            <person name="Kuwar S.S."/>
            <person name="Li S."/>
            <person name="Liu N.Y."/>
            <person name="Maibeche M.T."/>
            <person name="Miller J.R."/>
            <person name="Montagne N."/>
            <person name="Perry T."/>
            <person name="Qu J."/>
            <person name="Song S.V."/>
            <person name="Sutton G.G."/>
            <person name="Vogel H."/>
            <person name="Walenz B.P."/>
            <person name="Xu W."/>
            <person name="Zhang H.J."/>
            <person name="Zou Z."/>
            <person name="Batterham P."/>
            <person name="Edwards O.R."/>
            <person name="Feyereisen R."/>
            <person name="Gibbs R.A."/>
            <person name="Heckel D.G."/>
            <person name="McGrath A."/>
            <person name="Robin C."/>
            <person name="Scherer S.E."/>
            <person name="Worley K.C."/>
            <person name="Wu Y.D."/>
        </authorList>
    </citation>
    <scope>NUCLEOTIDE SEQUENCE [LARGE SCALE GENOMIC DNA]</scope>
    <source>
        <strain evidence="2">Harm_GR_Male_#8</strain>
        <tissue evidence="2">Whole organism</tissue>
    </source>
</reference>
<dbReference type="InterPro" id="IPR004038">
    <property type="entry name" value="Ribosomal_eL8/eL30/eS12/Gad45"/>
</dbReference>
<dbReference type="InterPro" id="IPR029064">
    <property type="entry name" value="Ribosomal_eL30-like_sf"/>
</dbReference>
<organism evidence="2 3">
    <name type="scientific">Helicoverpa armigera</name>
    <name type="common">Cotton bollworm</name>
    <name type="synonym">Heliothis armigera</name>
    <dbReference type="NCBI Taxonomy" id="29058"/>
    <lineage>
        <taxon>Eukaryota</taxon>
        <taxon>Metazoa</taxon>
        <taxon>Ecdysozoa</taxon>
        <taxon>Arthropoda</taxon>
        <taxon>Hexapoda</taxon>
        <taxon>Insecta</taxon>
        <taxon>Pterygota</taxon>
        <taxon>Neoptera</taxon>
        <taxon>Endopterygota</taxon>
        <taxon>Lepidoptera</taxon>
        <taxon>Glossata</taxon>
        <taxon>Ditrysia</taxon>
        <taxon>Noctuoidea</taxon>
        <taxon>Noctuidae</taxon>
        <taxon>Heliothinae</taxon>
        <taxon>Helicoverpa</taxon>
    </lineage>
</organism>
<dbReference type="SUPFAM" id="SSF55315">
    <property type="entry name" value="L30e-like"/>
    <property type="match status" value="1"/>
</dbReference>
<name>A0A2W1BLU0_HELAM</name>
<evidence type="ECO:0000313" key="2">
    <source>
        <dbReference type="EMBL" id="PZC76019.1"/>
    </source>
</evidence>
<dbReference type="Pfam" id="PF01248">
    <property type="entry name" value="Ribosomal_L7Ae"/>
    <property type="match status" value="1"/>
</dbReference>
<evidence type="ECO:0000259" key="1">
    <source>
        <dbReference type="Pfam" id="PF01248"/>
    </source>
</evidence>
<accession>A0A2W1BLU0</accession>
<feature type="domain" description="Ribosomal protein eL8/eL30/eS12/Gadd45" evidence="1">
    <location>
        <begin position="77"/>
        <end position="133"/>
    </location>
</feature>
<dbReference type="Gene3D" id="3.30.1330.30">
    <property type="match status" value="1"/>
</dbReference>
<protein>
    <recommendedName>
        <fullName evidence="1">Ribosomal protein eL8/eL30/eS12/Gadd45 domain-containing protein</fullName>
    </recommendedName>
</protein>
<keyword evidence="3" id="KW-1185">Reference proteome</keyword>
<proteinExistence type="predicted"/>
<sequence>MEATTLPKKKNTISKGKLKKSIKNVLCRPDPVFWPEITDDEGKRLESTLKKHKIDIPEFKKPHWKTLKQIPKEKRPKPPQLKKVDGLLLGIRECAEAVKNKECAAIIIEAKINPRMIIQPILEMCKTKDIPVLCLNDLRNVTRIYFGVPTSCLGIKCNSLSDVTKVIVDLAKNHPKPKLSNDLKKANKIEVEKKGIVEKMDIEVSKTSEVTTFQFLYRTSKKNRVFVPNASENVKQPTKFIGQDFIEFSEKPKQKDSKAYMKMILKRISNNPDRVKKK</sequence>
<dbReference type="Proteomes" id="UP000249218">
    <property type="component" value="Unassembled WGS sequence"/>
</dbReference>
<dbReference type="EMBL" id="KZ149972">
    <property type="protein sequence ID" value="PZC76019.1"/>
    <property type="molecule type" value="Genomic_DNA"/>
</dbReference>
<dbReference type="AlphaFoldDB" id="A0A2W1BLU0"/>
<dbReference type="OrthoDB" id="20109at2759"/>